<keyword evidence="11 17" id="KW-1133">Transmembrane helix</keyword>
<dbReference type="Gene3D" id="1.20.120.1760">
    <property type="match status" value="1"/>
</dbReference>
<dbReference type="PROSITE" id="PS00379">
    <property type="entry name" value="CDP_ALCOHOL_P_TRANSF"/>
    <property type="match status" value="1"/>
</dbReference>
<feature type="binding site" evidence="17">
    <location>
        <position position="80"/>
    </location>
    <ligand>
        <name>a CDP-1,2-diacyl-sn-glycerol</name>
        <dbReference type="ChEBI" id="CHEBI:58332"/>
    </ligand>
</feature>
<dbReference type="EMBL" id="JAFLEQ010000003">
    <property type="protein sequence ID" value="MBN9643367.1"/>
    <property type="molecule type" value="Genomic_DNA"/>
</dbReference>
<evidence type="ECO:0000256" key="2">
    <source>
        <dbReference type="ARBA" id="ARBA00004805"/>
    </source>
</evidence>
<comment type="similarity">
    <text evidence="4 17 18">Belongs to the CDP-alcohol phosphatidyltransferase class-I family.</text>
</comment>
<dbReference type="GO" id="GO:0000287">
    <property type="term" value="F:magnesium ion binding"/>
    <property type="evidence" value="ECO:0007669"/>
    <property type="project" value="UniProtKB-UniRule"/>
</dbReference>
<dbReference type="EC" id="2.7.8.-" evidence="17"/>
<comment type="subcellular location">
    <subcellularLocation>
        <location evidence="1 17">Cell membrane</location>
        <topology evidence="1 17">Multi-pass membrane protein</topology>
    </subcellularLocation>
</comment>
<keyword evidence="20" id="KW-1185">Reference proteome</keyword>
<comment type="catalytic activity">
    <reaction evidence="16 17">
        <text>a CDP-1,2-diacyl-sn-glycerol + 1D-myo-inositol 3-phosphate = a 1,2-diacyl-sn-glycero-3-phospho-(1D-myo-inositol-3-phosphate) + CMP + H(+)</text>
        <dbReference type="Rhea" id="RHEA:60504"/>
        <dbReference type="ChEBI" id="CHEBI:15378"/>
        <dbReference type="ChEBI" id="CHEBI:58088"/>
        <dbReference type="ChEBI" id="CHEBI:58332"/>
        <dbReference type="ChEBI" id="CHEBI:58401"/>
        <dbReference type="ChEBI" id="CHEBI:60377"/>
    </reaction>
</comment>
<evidence type="ECO:0000256" key="3">
    <source>
        <dbReference type="ARBA" id="ARBA00005189"/>
    </source>
</evidence>
<proteinExistence type="inferred from homology"/>
<evidence type="ECO:0000256" key="5">
    <source>
        <dbReference type="ARBA" id="ARBA00011738"/>
    </source>
</evidence>
<evidence type="ECO:0000256" key="4">
    <source>
        <dbReference type="ARBA" id="ARBA00010441"/>
    </source>
</evidence>
<feature type="binding site" evidence="17">
    <location>
        <position position="74"/>
    </location>
    <ligand>
        <name>a CDP-1,2-diacyl-sn-glycerol</name>
        <dbReference type="ChEBI" id="CHEBI:58332"/>
    </ligand>
</feature>
<feature type="binding site" evidence="17">
    <location>
        <position position="69"/>
    </location>
    <ligand>
        <name>Mg(2+)</name>
        <dbReference type="ChEBI" id="CHEBI:18420"/>
        <label>1</label>
    </ligand>
</feature>
<keyword evidence="10 17" id="KW-0460">Magnesium</keyword>
<reference evidence="19" key="1">
    <citation type="submission" date="2021-03" db="EMBL/GenBank/DDBJ databases">
        <authorList>
            <person name="Sun Q."/>
        </authorList>
    </citation>
    <scope>NUCLEOTIDE SEQUENCE</scope>
    <source>
        <strain evidence="19">CCM 8862</strain>
    </source>
</reference>
<evidence type="ECO:0000256" key="14">
    <source>
        <dbReference type="ARBA" id="ARBA00024082"/>
    </source>
</evidence>
<evidence type="ECO:0000256" key="8">
    <source>
        <dbReference type="ARBA" id="ARBA00022692"/>
    </source>
</evidence>
<comment type="subunit">
    <text evidence="5 17">Homodimer.</text>
</comment>
<name>A0A939E0R6_9CORY</name>
<feature type="active site" description="Proton acceptor" evidence="17">
    <location>
        <position position="91"/>
    </location>
</feature>
<dbReference type="GO" id="GO:0005886">
    <property type="term" value="C:plasma membrane"/>
    <property type="evidence" value="ECO:0007669"/>
    <property type="project" value="UniProtKB-SubCell"/>
</dbReference>
<protein>
    <recommendedName>
        <fullName evidence="14 17">Phosphatidylinositol phosphate synthase</fullName>
        <shortName evidence="17">PIP synthase</shortName>
        <ecNumber evidence="17">2.7.8.-</ecNumber>
    </recommendedName>
    <alternativeName>
        <fullName evidence="15 17">CDP-diacylglycerol--D-myo-inositol-3-phosphate 3-phosphatidyltransferase</fullName>
    </alternativeName>
</protein>
<feature type="binding site" evidence="17">
    <location>
        <position position="66"/>
    </location>
    <ligand>
        <name>Mg(2+)</name>
        <dbReference type="ChEBI" id="CHEBI:18420"/>
        <label>2</label>
    </ligand>
</feature>
<feature type="binding site" evidence="17">
    <location>
        <position position="87"/>
    </location>
    <ligand>
        <name>Mg(2+)</name>
        <dbReference type="ChEBI" id="CHEBI:18420"/>
        <label>2</label>
    </ligand>
</feature>
<evidence type="ECO:0000256" key="7">
    <source>
        <dbReference type="ARBA" id="ARBA00022679"/>
    </source>
</evidence>
<keyword evidence="17" id="KW-0594">Phospholipid biosynthesis</keyword>
<evidence type="ECO:0000256" key="17">
    <source>
        <dbReference type="HAMAP-Rule" id="MF_02241"/>
    </source>
</evidence>
<keyword evidence="7 17" id="KW-0808">Transferase</keyword>
<comment type="catalytic activity">
    <reaction evidence="13 17">
        <text>1,2-di-(9Z-octadecenoyl)-sn-glycero-3-cytidine-5'-diphosphate + 1D-myo-inositol 3-phosphate = 1,2-di-(9Z-octadecenoyl)-sn-glycero-3-phospho-(1D-myo-inositol-3-phosphate) + CMP + H(+)</text>
        <dbReference type="Rhea" id="RHEA:61216"/>
        <dbReference type="ChEBI" id="CHEBI:15378"/>
        <dbReference type="ChEBI" id="CHEBI:58401"/>
        <dbReference type="ChEBI" id="CHEBI:60377"/>
        <dbReference type="ChEBI" id="CHEBI:85356"/>
        <dbReference type="ChEBI" id="CHEBI:144472"/>
    </reaction>
</comment>
<organism evidence="19 20">
    <name type="scientific">Corynebacterium mendelii</name>
    <dbReference type="NCBI Taxonomy" id="2765362"/>
    <lineage>
        <taxon>Bacteria</taxon>
        <taxon>Bacillati</taxon>
        <taxon>Actinomycetota</taxon>
        <taxon>Actinomycetes</taxon>
        <taxon>Mycobacteriales</taxon>
        <taxon>Corynebacteriaceae</taxon>
        <taxon>Corynebacterium</taxon>
    </lineage>
</organism>
<dbReference type="InterPro" id="IPR043130">
    <property type="entry name" value="CDP-OH_PTrfase_TM_dom"/>
</dbReference>
<comment type="function">
    <text evidence="17">Catalyzes the conjugation of the 1'-hydroxyl group of D-myo-inositol-3-phosphate (also named L-myo-inositol-1-phosphate) with a lipid tail of cytidine diphosphate diacylglycerol (CDP-DAG), forming phosphatidylinositol phosphate (PIP) and CMP. PIP is a precursor of phosphatidylinositol (PI) which is an essential lipid required for cell wall formation.</text>
</comment>
<feature type="binding site" evidence="17">
    <location>
        <begin position="29"/>
        <end position="32"/>
    </location>
    <ligand>
        <name>a CDP-1,2-diacyl-sn-glycerol</name>
        <dbReference type="ChEBI" id="CHEBI:58332"/>
    </ligand>
</feature>
<feature type="binding site" evidence="17">
    <location>
        <position position="70"/>
    </location>
    <ligand>
        <name>a CDP-1,2-diacyl-sn-glycerol</name>
        <dbReference type="ChEBI" id="CHEBI:58332"/>
    </ligand>
</feature>
<keyword evidence="17" id="KW-0444">Lipid biosynthesis</keyword>
<evidence type="ECO:0000256" key="12">
    <source>
        <dbReference type="ARBA" id="ARBA00023136"/>
    </source>
</evidence>
<evidence type="ECO:0000256" key="6">
    <source>
        <dbReference type="ARBA" id="ARBA00022475"/>
    </source>
</evidence>
<dbReference type="HAMAP" id="MF_02241">
    <property type="entry name" value="PIP_synthase"/>
    <property type="match status" value="1"/>
</dbReference>
<dbReference type="NCBIfam" id="NF045883">
    <property type="entry name" value="PIPSynth"/>
    <property type="match status" value="1"/>
</dbReference>
<dbReference type="RefSeq" id="WP_207117997.1">
    <property type="nucleotide sequence ID" value="NZ_JAFLEQ010000003.1"/>
</dbReference>
<keyword evidence="17" id="KW-1208">Phospholipid metabolism</keyword>
<dbReference type="Pfam" id="PF01066">
    <property type="entry name" value="CDP-OH_P_transf"/>
    <property type="match status" value="1"/>
</dbReference>
<feature type="binding site" evidence="17">
    <location>
        <position position="91"/>
    </location>
    <ligand>
        <name>Mg(2+)</name>
        <dbReference type="ChEBI" id="CHEBI:18420"/>
        <label>2</label>
    </ligand>
</feature>
<comment type="pathway">
    <text evidence="3">Lipid metabolism.</text>
</comment>
<comment type="cofactor">
    <cofactor evidence="17">
        <name>Mg(2+)</name>
        <dbReference type="ChEBI" id="CHEBI:18420"/>
    </cofactor>
    <text evidence="17">Contains a di-nuclear catalytic Mg(2+) center.</text>
</comment>
<keyword evidence="12 17" id="KW-0472">Membrane</keyword>
<gene>
    <name evidence="19" type="ORF">JZY06_01815</name>
</gene>
<evidence type="ECO:0000256" key="10">
    <source>
        <dbReference type="ARBA" id="ARBA00022842"/>
    </source>
</evidence>
<feature type="binding site" evidence="17">
    <location>
        <position position="66"/>
    </location>
    <ligand>
        <name>Mg(2+)</name>
        <dbReference type="ChEBI" id="CHEBI:18420"/>
        <label>1</label>
    </ligand>
</feature>
<sequence length="216" mass="22832">MLSVKGRKPAALVVEPVARWFLRLGCKPNQITIASATLSVAVVVFLIPTGHLLAAAVLAGLFTAFDMIDGTMARLRRGGTRFGATLDATCDRITDGALFSAILWWEIYVRGANRWLVAATMVVLVTSQVISYVKARGEASGFTMIGGLVERPERLILALGGLGLTGLGVTYAIDAALWILAAGSVFTVVQRLLMAKNDPLAADGIKPPAGAADPRR</sequence>
<keyword evidence="8 17" id="KW-0812">Transmembrane</keyword>
<evidence type="ECO:0000256" key="1">
    <source>
        <dbReference type="ARBA" id="ARBA00004651"/>
    </source>
</evidence>
<keyword evidence="17" id="KW-0443">Lipid metabolism</keyword>
<keyword evidence="9 17" id="KW-0479">Metal-binding</keyword>
<feature type="binding site" evidence="17">
    <location>
        <position position="87"/>
    </location>
    <ligand>
        <name>Mg(2+)</name>
        <dbReference type="ChEBI" id="CHEBI:18420"/>
        <label>1</label>
    </ligand>
</feature>
<dbReference type="InterPro" id="IPR048254">
    <property type="entry name" value="CDP_ALCOHOL_P_TRANSF_CS"/>
</dbReference>
<evidence type="ECO:0000256" key="16">
    <source>
        <dbReference type="ARBA" id="ARBA00048865"/>
    </source>
</evidence>
<feature type="transmembrane region" description="Helical" evidence="17">
    <location>
        <begin position="155"/>
        <end position="188"/>
    </location>
</feature>
<evidence type="ECO:0000256" key="13">
    <source>
        <dbReference type="ARBA" id="ARBA00023935"/>
    </source>
</evidence>
<keyword evidence="6 17" id="KW-1003">Cell membrane</keyword>
<dbReference type="GO" id="GO:0008654">
    <property type="term" value="P:phospholipid biosynthetic process"/>
    <property type="evidence" value="ECO:0007669"/>
    <property type="project" value="UniProtKB-UniRule"/>
</dbReference>
<dbReference type="AlphaFoldDB" id="A0A939E0R6"/>
<dbReference type="Proteomes" id="UP000664332">
    <property type="component" value="Unassembled WGS sequence"/>
</dbReference>
<evidence type="ECO:0000256" key="15">
    <source>
        <dbReference type="ARBA" id="ARBA00033137"/>
    </source>
</evidence>
<evidence type="ECO:0000313" key="20">
    <source>
        <dbReference type="Proteomes" id="UP000664332"/>
    </source>
</evidence>
<comment type="caution">
    <text evidence="19">The sequence shown here is derived from an EMBL/GenBank/DDBJ whole genome shotgun (WGS) entry which is preliminary data.</text>
</comment>
<evidence type="ECO:0000256" key="9">
    <source>
        <dbReference type="ARBA" id="ARBA00022723"/>
    </source>
</evidence>
<comment type="caution">
    <text evidence="17">Lacks conserved residue(s) required for the propagation of feature annotation.</text>
</comment>
<comment type="pathway">
    <text evidence="2 17">Phospholipid metabolism; phosphatidylinositol phosphate biosynthesis.</text>
</comment>
<dbReference type="InterPro" id="IPR044268">
    <property type="entry name" value="PIP_synthase_PgsA1"/>
</dbReference>
<dbReference type="InterPro" id="IPR000462">
    <property type="entry name" value="CDP-OH_P_trans"/>
</dbReference>
<dbReference type="GO" id="GO:0016780">
    <property type="term" value="F:phosphotransferase activity, for other substituted phosphate groups"/>
    <property type="evidence" value="ECO:0007669"/>
    <property type="project" value="UniProtKB-UniRule"/>
</dbReference>
<evidence type="ECO:0000256" key="18">
    <source>
        <dbReference type="RuleBase" id="RU003750"/>
    </source>
</evidence>
<accession>A0A939E0R6</accession>
<evidence type="ECO:0000313" key="19">
    <source>
        <dbReference type="EMBL" id="MBN9643367.1"/>
    </source>
</evidence>
<evidence type="ECO:0000256" key="11">
    <source>
        <dbReference type="ARBA" id="ARBA00022989"/>
    </source>
</evidence>